<protein>
    <submittedName>
        <fullName evidence="2">Putative secreted protein</fullName>
    </submittedName>
</protein>
<organism evidence="2">
    <name type="scientific">Anopheles marajoara</name>
    <dbReference type="NCBI Taxonomy" id="58244"/>
    <lineage>
        <taxon>Eukaryota</taxon>
        <taxon>Metazoa</taxon>
        <taxon>Ecdysozoa</taxon>
        <taxon>Arthropoda</taxon>
        <taxon>Hexapoda</taxon>
        <taxon>Insecta</taxon>
        <taxon>Pterygota</taxon>
        <taxon>Neoptera</taxon>
        <taxon>Endopterygota</taxon>
        <taxon>Diptera</taxon>
        <taxon>Nematocera</taxon>
        <taxon>Culicoidea</taxon>
        <taxon>Culicidae</taxon>
        <taxon>Anophelinae</taxon>
        <taxon>Anopheles</taxon>
    </lineage>
</organism>
<feature type="chain" id="PRO_5014792157" evidence="1">
    <location>
        <begin position="23"/>
        <end position="66"/>
    </location>
</feature>
<reference evidence="2" key="1">
    <citation type="submission" date="2018-01" db="EMBL/GenBank/DDBJ databases">
        <title>An insight into the sialome of Amazonian anophelines.</title>
        <authorList>
            <person name="Ribeiro J.M."/>
            <person name="Scarpassa V."/>
            <person name="Calvo E."/>
        </authorList>
    </citation>
    <scope>NUCLEOTIDE SEQUENCE</scope>
    <source>
        <tissue evidence="2">Salivary glands</tissue>
    </source>
</reference>
<feature type="signal peptide" evidence="1">
    <location>
        <begin position="1"/>
        <end position="22"/>
    </location>
</feature>
<keyword evidence="1" id="KW-0732">Signal</keyword>
<proteinExistence type="predicted"/>
<dbReference type="EMBL" id="GGFJ01014951">
    <property type="protein sequence ID" value="MBW64092.1"/>
    <property type="molecule type" value="Transcribed_RNA"/>
</dbReference>
<name>A0A2M4CFI0_9DIPT</name>
<evidence type="ECO:0000256" key="1">
    <source>
        <dbReference type="SAM" id="SignalP"/>
    </source>
</evidence>
<dbReference type="AlphaFoldDB" id="A0A2M4CFI0"/>
<accession>A0A2M4CFI0</accession>
<evidence type="ECO:0000313" key="2">
    <source>
        <dbReference type="EMBL" id="MBW64092.1"/>
    </source>
</evidence>
<sequence>MQQHFDFFLFICSLSTVPFVHCTFRSLRGFCSRSRRTGGFSCFEFFGSIFPKKTVEVPLRIVDRIY</sequence>